<feature type="domain" description="WxL" evidence="3">
    <location>
        <begin position="34"/>
        <end position="232"/>
    </location>
</feature>
<name>R2QPB9_9ENTE</name>
<proteinExistence type="predicted"/>
<dbReference type="EMBL" id="ASVY01000003">
    <property type="protein sequence ID" value="EOT59911.1"/>
    <property type="molecule type" value="Genomic_DNA"/>
</dbReference>
<feature type="compositionally biased region" description="Pro residues" evidence="1">
    <location>
        <begin position="49"/>
        <end position="61"/>
    </location>
</feature>
<keyword evidence="7" id="KW-1185">Reference proteome</keyword>
<evidence type="ECO:0000259" key="3">
    <source>
        <dbReference type="Pfam" id="PF13731"/>
    </source>
</evidence>
<evidence type="ECO:0000313" key="5">
    <source>
        <dbReference type="EMBL" id="EOT59911.1"/>
    </source>
</evidence>
<sequence>MKKISVLNLTALLFLLLTFTLHKVEVDASQVNSKDNHIEFTENTSIKPPLDPLDPNNPTPPMPIDPLDPTNKGTGNVGALTIDYVPSIKFGKQQLANGDKHYFAQNKDPFVQVTDLRGVGTGWNLTAQVSKFMNSDGTKELKGAVLSFKDGVIKTRSGNVSSAPEGYDLVFDSQDTYTLMQAGEGSGKGSWLDVFSGEADDNEKIQLLVLEGSAETNIRYTATINWALSDIPKPVNNE</sequence>
<feature type="chain" id="PRO_5038871186" description="WxL domain-containing protein" evidence="2">
    <location>
        <begin position="24"/>
        <end position="238"/>
    </location>
</feature>
<dbReference type="STRING" id="155618.RV06_GL000207"/>
<dbReference type="Pfam" id="PF13731">
    <property type="entry name" value="WxL"/>
    <property type="match status" value="1"/>
</dbReference>
<keyword evidence="2" id="KW-0732">Signal</keyword>
<reference evidence="5 7" key="2">
    <citation type="submission" date="2013-03" db="EMBL/GenBank/DDBJ databases">
        <title>The Genome Sequence of Enterococcus haemoperoxidus BAA-382 (PacBio/Illumina hybrid assembly).</title>
        <authorList>
            <consortium name="The Broad Institute Genomics Platform"/>
            <consortium name="The Broad Institute Genome Sequencing Center for Infectious Disease"/>
            <person name="Earl A."/>
            <person name="Russ C."/>
            <person name="Gilmore M."/>
            <person name="Surin D."/>
            <person name="Walker B."/>
            <person name="Young S."/>
            <person name="Zeng Q."/>
            <person name="Gargeya S."/>
            <person name="Fitzgerald M."/>
            <person name="Haas B."/>
            <person name="Abouelleil A."/>
            <person name="Allen A.W."/>
            <person name="Alvarado L."/>
            <person name="Arachchi H.M."/>
            <person name="Berlin A.M."/>
            <person name="Chapman S.B."/>
            <person name="Gainer-Dewar J."/>
            <person name="Goldberg J."/>
            <person name="Griggs A."/>
            <person name="Gujja S."/>
            <person name="Hansen M."/>
            <person name="Howarth C."/>
            <person name="Imamovic A."/>
            <person name="Ireland A."/>
            <person name="Larimer J."/>
            <person name="McCowan C."/>
            <person name="Murphy C."/>
            <person name="Pearson M."/>
            <person name="Poon T.W."/>
            <person name="Priest M."/>
            <person name="Roberts A."/>
            <person name="Saif S."/>
            <person name="Shea T."/>
            <person name="Sisk P."/>
            <person name="Sykes S."/>
            <person name="Wortman J."/>
            <person name="Nusbaum C."/>
            <person name="Birren B."/>
        </authorList>
    </citation>
    <scope>NUCLEOTIDE SEQUENCE [LARGE SCALE GENOMIC DNA]</scope>
    <source>
        <strain evidence="5 7">ATCC BAA-382</strain>
    </source>
</reference>
<dbReference type="RefSeq" id="WP_010761782.1">
    <property type="nucleotide sequence ID" value="NZ_KB946316.1"/>
</dbReference>
<dbReference type="OrthoDB" id="2356942at2"/>
<dbReference type="InterPro" id="IPR027994">
    <property type="entry name" value="WxL_dom"/>
</dbReference>
<evidence type="ECO:0000256" key="1">
    <source>
        <dbReference type="SAM" id="MobiDB-lite"/>
    </source>
</evidence>
<organism evidence="4 6">
    <name type="scientific">Enterococcus haemoperoxidus ATCC BAA-382</name>
    <dbReference type="NCBI Taxonomy" id="1158608"/>
    <lineage>
        <taxon>Bacteria</taxon>
        <taxon>Bacillati</taxon>
        <taxon>Bacillota</taxon>
        <taxon>Bacilli</taxon>
        <taxon>Lactobacillales</taxon>
        <taxon>Enterococcaceae</taxon>
        <taxon>Enterococcus</taxon>
    </lineage>
</organism>
<accession>R2QPB9</accession>
<evidence type="ECO:0000313" key="7">
    <source>
        <dbReference type="Proteomes" id="UP000014197"/>
    </source>
</evidence>
<reference evidence="4 6" key="1">
    <citation type="submission" date="2013-02" db="EMBL/GenBank/DDBJ databases">
        <title>The Genome Sequence of Enterococcus haemoperoxidus BAA-382.</title>
        <authorList>
            <consortium name="The Broad Institute Genome Sequencing Platform"/>
            <consortium name="The Broad Institute Genome Sequencing Center for Infectious Disease"/>
            <person name="Earl A.M."/>
            <person name="Gilmore M.S."/>
            <person name="Lebreton F."/>
            <person name="Walker B."/>
            <person name="Young S.K."/>
            <person name="Zeng Q."/>
            <person name="Gargeya S."/>
            <person name="Fitzgerald M."/>
            <person name="Haas B."/>
            <person name="Abouelleil A."/>
            <person name="Alvarado L."/>
            <person name="Arachchi H.M."/>
            <person name="Berlin A.M."/>
            <person name="Chapman S.B."/>
            <person name="Dewar J."/>
            <person name="Goldberg J."/>
            <person name="Griggs A."/>
            <person name="Gujja S."/>
            <person name="Hansen M."/>
            <person name="Howarth C."/>
            <person name="Imamovic A."/>
            <person name="Larimer J."/>
            <person name="McCowan C."/>
            <person name="Murphy C."/>
            <person name="Neiman D."/>
            <person name="Pearson M."/>
            <person name="Priest M."/>
            <person name="Roberts A."/>
            <person name="Saif S."/>
            <person name="Shea T."/>
            <person name="Sisk P."/>
            <person name="Sykes S."/>
            <person name="Wortman J."/>
            <person name="Nusbaum C."/>
            <person name="Birren B."/>
        </authorList>
    </citation>
    <scope>NUCLEOTIDE SEQUENCE [LARGE SCALE GENOMIC DNA]</scope>
    <source>
        <strain evidence="4 6">ATCC BAA-382</strain>
    </source>
</reference>
<evidence type="ECO:0000256" key="2">
    <source>
        <dbReference type="SAM" id="SignalP"/>
    </source>
</evidence>
<dbReference type="eggNOG" id="COG4886">
    <property type="taxonomic scope" value="Bacteria"/>
</dbReference>
<gene>
    <name evidence="5" type="ORF">I583_02546</name>
    <name evidence="4" type="ORF">UAW_01580</name>
</gene>
<dbReference type="PATRIC" id="fig|1158608.3.peg.1556"/>
<evidence type="ECO:0000313" key="4">
    <source>
        <dbReference type="EMBL" id="EOH97098.1"/>
    </source>
</evidence>
<feature type="region of interest" description="Disordered" evidence="1">
    <location>
        <begin position="42"/>
        <end position="61"/>
    </location>
</feature>
<dbReference type="AlphaFoldDB" id="R2QPB9"/>
<dbReference type="Proteomes" id="UP000013858">
    <property type="component" value="Unassembled WGS sequence"/>
</dbReference>
<evidence type="ECO:0000313" key="6">
    <source>
        <dbReference type="Proteomes" id="UP000013858"/>
    </source>
</evidence>
<dbReference type="Proteomes" id="UP000014197">
    <property type="component" value="Unassembled WGS sequence"/>
</dbReference>
<feature type="signal peptide" evidence="2">
    <location>
        <begin position="1"/>
        <end position="23"/>
    </location>
</feature>
<dbReference type="EMBL" id="AJAR01000014">
    <property type="protein sequence ID" value="EOH97098.1"/>
    <property type="molecule type" value="Genomic_DNA"/>
</dbReference>
<protein>
    <recommendedName>
        <fullName evidence="3">WxL domain-containing protein</fullName>
    </recommendedName>
</protein>
<comment type="caution">
    <text evidence="4">The sequence shown here is derived from an EMBL/GenBank/DDBJ whole genome shotgun (WGS) entry which is preliminary data.</text>
</comment>